<evidence type="ECO:0000256" key="1">
    <source>
        <dbReference type="SAM" id="MobiDB-lite"/>
    </source>
</evidence>
<sequence length="123" mass="13137">MTSTTVAWPADVDEATGPLDRRRGNGRWEITDGGDDGFDVSLSFHDINDYEVGPGSHGSGFDISGSREDLRLYAWFGDPDDCANMSAFSSDSPALTASWSTTHPGQRPADPEVPSTSGEPGDR</sequence>
<dbReference type="RefSeq" id="WP_311643996.1">
    <property type="nucleotide sequence ID" value="NZ_JAVRFA010000012.1"/>
</dbReference>
<reference evidence="3" key="1">
    <citation type="submission" date="2023-07" db="EMBL/GenBank/DDBJ databases">
        <title>30 novel species of actinomycetes from the DSMZ collection.</title>
        <authorList>
            <person name="Nouioui I."/>
        </authorList>
    </citation>
    <scope>NUCLEOTIDE SEQUENCE [LARGE SCALE GENOMIC DNA]</scope>
    <source>
        <strain evidence="3">DSM 41636</strain>
    </source>
</reference>
<protein>
    <submittedName>
        <fullName evidence="2">Uncharacterized protein</fullName>
    </submittedName>
</protein>
<gene>
    <name evidence="2" type="ORF">RM705_13335</name>
</gene>
<feature type="compositionally biased region" description="Polar residues" evidence="1">
    <location>
        <begin position="86"/>
        <end position="104"/>
    </location>
</feature>
<feature type="region of interest" description="Disordered" evidence="1">
    <location>
        <begin position="85"/>
        <end position="123"/>
    </location>
</feature>
<comment type="caution">
    <text evidence="2">The sequence shown here is derived from an EMBL/GenBank/DDBJ whole genome shotgun (WGS) entry which is preliminary data.</text>
</comment>
<feature type="compositionally biased region" description="Polar residues" evidence="1">
    <location>
        <begin position="114"/>
        <end position="123"/>
    </location>
</feature>
<accession>A0ABU2PY77</accession>
<organism evidence="2 3">
    <name type="scientific">Streptomyces edwardsiae</name>
    <dbReference type="NCBI Taxonomy" id="3075527"/>
    <lineage>
        <taxon>Bacteria</taxon>
        <taxon>Bacillati</taxon>
        <taxon>Actinomycetota</taxon>
        <taxon>Actinomycetes</taxon>
        <taxon>Kitasatosporales</taxon>
        <taxon>Streptomycetaceae</taxon>
        <taxon>Streptomyces</taxon>
    </lineage>
</organism>
<name>A0ABU2PY77_9ACTN</name>
<evidence type="ECO:0000313" key="3">
    <source>
        <dbReference type="Proteomes" id="UP001183881"/>
    </source>
</evidence>
<evidence type="ECO:0000313" key="2">
    <source>
        <dbReference type="EMBL" id="MDT0395670.1"/>
    </source>
</evidence>
<dbReference type="Proteomes" id="UP001183881">
    <property type="component" value="Unassembled WGS sequence"/>
</dbReference>
<dbReference type="EMBL" id="JAVRFA010000012">
    <property type="protein sequence ID" value="MDT0395670.1"/>
    <property type="molecule type" value="Genomic_DNA"/>
</dbReference>
<feature type="region of interest" description="Disordered" evidence="1">
    <location>
        <begin position="1"/>
        <end position="35"/>
    </location>
</feature>
<proteinExistence type="predicted"/>
<keyword evidence="3" id="KW-1185">Reference proteome</keyword>